<dbReference type="GO" id="GO:0032259">
    <property type="term" value="P:methylation"/>
    <property type="evidence" value="ECO:0007669"/>
    <property type="project" value="UniProtKB-KW"/>
</dbReference>
<dbReference type="EMBL" id="QVID01000001">
    <property type="protein sequence ID" value="RFN60038.1"/>
    <property type="molecule type" value="Genomic_DNA"/>
</dbReference>
<dbReference type="OrthoDB" id="9800454at2"/>
<keyword evidence="2" id="KW-0808">Transferase</keyword>
<dbReference type="Pfam" id="PF08242">
    <property type="entry name" value="Methyltransf_12"/>
    <property type="match status" value="1"/>
</dbReference>
<dbReference type="InterPro" id="IPR029063">
    <property type="entry name" value="SAM-dependent_MTases_sf"/>
</dbReference>
<dbReference type="RefSeq" id="WP_117159097.1">
    <property type="nucleotide sequence ID" value="NZ_QVID01000001.1"/>
</dbReference>
<sequence length="212" mass="25236">MTKKSDYKNIVRHYESCLERHGDTHKGVDWPNEKDAYTRYKVMLDVIKEENEKTNLLDFGCGAAHMLSYMQKNPELYKNINYSGADLSSKFIDLSRKKFPKTDFYCIDLLEDELSEVPNFDYAILNGVFTEKQDLTFDEMWLFFKKMILAIFEKVDKGIAFNVMSKDVDWERDDLFHLSLDLLTDFLTQELSRDFIIRNDYGLYEYTVYLYK</sequence>
<proteinExistence type="predicted"/>
<evidence type="ECO:0000259" key="1">
    <source>
        <dbReference type="Pfam" id="PF08242"/>
    </source>
</evidence>
<comment type="caution">
    <text evidence="2">The sequence shown here is derived from an EMBL/GenBank/DDBJ whole genome shotgun (WGS) entry which is preliminary data.</text>
</comment>
<evidence type="ECO:0000313" key="3">
    <source>
        <dbReference type="Proteomes" id="UP000261082"/>
    </source>
</evidence>
<feature type="domain" description="Methyltransferase type 12" evidence="1">
    <location>
        <begin position="57"/>
        <end position="130"/>
    </location>
</feature>
<accession>A0A3E1QD14</accession>
<dbReference type="SUPFAM" id="SSF53335">
    <property type="entry name" value="S-adenosyl-L-methionine-dependent methyltransferases"/>
    <property type="match status" value="1"/>
</dbReference>
<gene>
    <name evidence="2" type="ORF">DZ858_08315</name>
</gene>
<dbReference type="GO" id="GO:0008168">
    <property type="term" value="F:methyltransferase activity"/>
    <property type="evidence" value="ECO:0007669"/>
    <property type="project" value="UniProtKB-KW"/>
</dbReference>
<keyword evidence="2" id="KW-0489">Methyltransferase</keyword>
<dbReference type="Proteomes" id="UP000261082">
    <property type="component" value="Unassembled WGS sequence"/>
</dbReference>
<dbReference type="InterPro" id="IPR013217">
    <property type="entry name" value="Methyltransf_12"/>
</dbReference>
<dbReference type="AlphaFoldDB" id="A0A3E1QD14"/>
<name>A0A3E1QD14_9FLAO</name>
<evidence type="ECO:0000313" key="2">
    <source>
        <dbReference type="EMBL" id="RFN60038.1"/>
    </source>
</evidence>
<protein>
    <submittedName>
        <fullName evidence="2">Class I SAM-dependent methyltransferase</fullName>
    </submittedName>
</protein>
<keyword evidence="3" id="KW-1185">Reference proteome</keyword>
<dbReference type="Gene3D" id="3.40.50.150">
    <property type="entry name" value="Vaccinia Virus protein VP39"/>
    <property type="match status" value="1"/>
</dbReference>
<dbReference type="CDD" id="cd02440">
    <property type="entry name" value="AdoMet_MTases"/>
    <property type="match status" value="1"/>
</dbReference>
<reference evidence="2 3" key="1">
    <citation type="journal article" date="2007" name="Int. J. Syst. Evol. Microbiol.">
        <title>Marixanthomonas ophiurae gen. nov., sp. nov., a marine bacterium of the family Flavobacteriaceae isolated from a deep-sea brittle star.</title>
        <authorList>
            <person name="Romanenko L.A."/>
            <person name="Uchino M."/>
            <person name="Frolova G.M."/>
            <person name="Mikhailov V.V."/>
        </authorList>
    </citation>
    <scope>NUCLEOTIDE SEQUENCE [LARGE SCALE GENOMIC DNA]</scope>
    <source>
        <strain evidence="2 3">KMM 3046</strain>
    </source>
</reference>
<organism evidence="2 3">
    <name type="scientific">Marixanthomonas ophiurae</name>
    <dbReference type="NCBI Taxonomy" id="387659"/>
    <lineage>
        <taxon>Bacteria</taxon>
        <taxon>Pseudomonadati</taxon>
        <taxon>Bacteroidota</taxon>
        <taxon>Flavobacteriia</taxon>
        <taxon>Flavobacteriales</taxon>
        <taxon>Flavobacteriaceae</taxon>
        <taxon>Marixanthomonas</taxon>
    </lineage>
</organism>